<feature type="transmembrane region" description="Helical" evidence="6">
    <location>
        <begin position="136"/>
        <end position="155"/>
    </location>
</feature>
<protein>
    <submittedName>
        <fullName evidence="7">TerC family protein</fullName>
    </submittedName>
</protein>
<feature type="transmembrane region" description="Helical" evidence="6">
    <location>
        <begin position="162"/>
        <end position="178"/>
    </location>
</feature>
<feature type="transmembrane region" description="Helical" evidence="6">
    <location>
        <begin position="198"/>
        <end position="218"/>
    </location>
</feature>
<evidence type="ECO:0000256" key="4">
    <source>
        <dbReference type="ARBA" id="ARBA00022989"/>
    </source>
</evidence>
<dbReference type="EMBL" id="JACJVR010000128">
    <property type="protein sequence ID" value="MBB6695442.1"/>
    <property type="molecule type" value="Genomic_DNA"/>
</dbReference>
<name>A0A841U713_9BACL</name>
<feature type="transmembrane region" description="Helical" evidence="6">
    <location>
        <begin position="111"/>
        <end position="130"/>
    </location>
</feature>
<dbReference type="InterPro" id="IPR005496">
    <property type="entry name" value="Integral_membrane_TerC"/>
</dbReference>
<evidence type="ECO:0000256" key="3">
    <source>
        <dbReference type="ARBA" id="ARBA00022692"/>
    </source>
</evidence>
<evidence type="ECO:0000256" key="2">
    <source>
        <dbReference type="ARBA" id="ARBA00007511"/>
    </source>
</evidence>
<evidence type="ECO:0000313" key="8">
    <source>
        <dbReference type="Proteomes" id="UP000553776"/>
    </source>
</evidence>
<dbReference type="PANTHER" id="PTHR30238:SF4">
    <property type="entry name" value="SLL1022 PROTEIN"/>
    <property type="match status" value="1"/>
</dbReference>
<comment type="caution">
    <text evidence="7">The sequence shown here is derived from an EMBL/GenBank/DDBJ whole genome shotgun (WGS) entry which is preliminary data.</text>
</comment>
<evidence type="ECO:0000256" key="6">
    <source>
        <dbReference type="SAM" id="Phobius"/>
    </source>
</evidence>
<feature type="transmembrane region" description="Helical" evidence="6">
    <location>
        <begin position="12"/>
        <end position="33"/>
    </location>
</feature>
<evidence type="ECO:0000313" key="7">
    <source>
        <dbReference type="EMBL" id="MBB6695442.1"/>
    </source>
</evidence>
<dbReference type="GO" id="GO:0016020">
    <property type="term" value="C:membrane"/>
    <property type="evidence" value="ECO:0007669"/>
    <property type="project" value="UniProtKB-SubCell"/>
</dbReference>
<dbReference type="InterPro" id="IPR022301">
    <property type="entry name" value="Integral_membrane_YjbE"/>
</dbReference>
<proteinExistence type="inferred from homology"/>
<organism evidence="7 8">
    <name type="scientific">Cohnella xylanilytica</name>
    <dbReference type="NCBI Taxonomy" id="557555"/>
    <lineage>
        <taxon>Bacteria</taxon>
        <taxon>Bacillati</taxon>
        <taxon>Bacillota</taxon>
        <taxon>Bacilli</taxon>
        <taxon>Bacillales</taxon>
        <taxon>Paenibacillaceae</taxon>
        <taxon>Cohnella</taxon>
    </lineage>
</organism>
<dbReference type="Proteomes" id="UP000553776">
    <property type="component" value="Unassembled WGS sequence"/>
</dbReference>
<dbReference type="AlphaFoldDB" id="A0A841U713"/>
<comment type="similarity">
    <text evidence="2">Belongs to the TerC family.</text>
</comment>
<sequence length="241" mass="25875">MDIFSLEFLTSLLTIIFIDLLLAGDNAIVIGLAARNLPKEHQKKAIWYGTGGAVLIRVVATLLIVYLLKIPFLLAVGGVVLLWIAFKLLVQEEQHEDIKASTTLGGAVRTIVIADAAMGLDNVIAVAGAAHGSELLVIMGLVISIPVVVWGSTLFVRLLNRFPWIVYIGSAVLAYTAAKMVTHEPKLDAIFHDNPVLSWTFIAVMTAAVVVGGLWANAFKKRKALAKAASSVLNGDKLPQK</sequence>
<keyword evidence="5 6" id="KW-0472">Membrane</keyword>
<keyword evidence="8" id="KW-1185">Reference proteome</keyword>
<keyword evidence="4 6" id="KW-1133">Transmembrane helix</keyword>
<gene>
    <name evidence="7" type="ORF">H7B90_29005</name>
</gene>
<feature type="transmembrane region" description="Helical" evidence="6">
    <location>
        <begin position="45"/>
        <end position="66"/>
    </location>
</feature>
<dbReference type="Pfam" id="PF03741">
    <property type="entry name" value="TerC"/>
    <property type="match status" value="1"/>
</dbReference>
<reference evidence="7 8" key="1">
    <citation type="submission" date="2020-08" db="EMBL/GenBank/DDBJ databases">
        <title>Cohnella phylogeny.</title>
        <authorList>
            <person name="Dunlap C."/>
        </authorList>
    </citation>
    <scope>NUCLEOTIDE SEQUENCE [LARGE SCALE GENOMIC DNA]</scope>
    <source>
        <strain evidence="7 8">DSM 25239</strain>
    </source>
</reference>
<dbReference type="NCBIfam" id="TIGR03717">
    <property type="entry name" value="R_switched_YjbE"/>
    <property type="match status" value="1"/>
</dbReference>
<dbReference type="PANTHER" id="PTHR30238">
    <property type="entry name" value="MEMBRANE BOUND PREDICTED REDOX MODULATOR"/>
    <property type="match status" value="1"/>
</dbReference>
<keyword evidence="3 6" id="KW-0812">Transmembrane</keyword>
<comment type="subcellular location">
    <subcellularLocation>
        <location evidence="1">Membrane</location>
        <topology evidence="1">Multi-pass membrane protein</topology>
    </subcellularLocation>
</comment>
<dbReference type="RefSeq" id="WP_185139393.1">
    <property type="nucleotide sequence ID" value="NZ_BORM01000014.1"/>
</dbReference>
<evidence type="ECO:0000256" key="5">
    <source>
        <dbReference type="ARBA" id="ARBA00023136"/>
    </source>
</evidence>
<evidence type="ECO:0000256" key="1">
    <source>
        <dbReference type="ARBA" id="ARBA00004141"/>
    </source>
</evidence>
<accession>A0A841U713</accession>
<feature type="transmembrane region" description="Helical" evidence="6">
    <location>
        <begin position="72"/>
        <end position="90"/>
    </location>
</feature>